<evidence type="ECO:0000313" key="3">
    <source>
        <dbReference type="EMBL" id="CAI2718398.1"/>
    </source>
</evidence>
<dbReference type="Proteomes" id="UP001157733">
    <property type="component" value="Chromosome"/>
</dbReference>
<dbReference type="EMBL" id="OX336137">
    <property type="protein sequence ID" value="CAI2718398.1"/>
    <property type="molecule type" value="Genomic_DNA"/>
</dbReference>
<reference evidence="3 4" key="1">
    <citation type="submission" date="2022-09" db="EMBL/GenBank/DDBJ databases">
        <authorList>
            <person name="Kop L."/>
        </authorList>
    </citation>
    <scope>NUCLEOTIDE SEQUENCE [LARGE SCALE GENOMIC DNA]</scope>
    <source>
        <strain evidence="3 4">347</strain>
    </source>
</reference>
<gene>
    <name evidence="3" type="primary">yuiH</name>
    <name evidence="3" type="ORF">NSPWAT_1539</name>
</gene>
<accession>A0ABM9HDV5</accession>
<feature type="region of interest" description="Disordered" evidence="1">
    <location>
        <begin position="24"/>
        <end position="55"/>
    </location>
</feature>
<dbReference type="EC" id="1.-.-.-" evidence="3"/>
<dbReference type="GO" id="GO:0016491">
    <property type="term" value="F:oxidoreductase activity"/>
    <property type="evidence" value="ECO:0007669"/>
    <property type="project" value="UniProtKB-KW"/>
</dbReference>
<dbReference type="InterPro" id="IPR000572">
    <property type="entry name" value="OxRdtase_Mopterin-bd_dom"/>
</dbReference>
<protein>
    <submittedName>
        <fullName evidence="3">Uncharacterized oxidoreductase YuiH</fullName>
        <ecNumber evidence="3">1.-.-.-</ecNumber>
    </submittedName>
</protein>
<dbReference type="PANTHER" id="PTHR43032">
    <property type="entry name" value="PROTEIN-METHIONINE-SULFOXIDE REDUCTASE"/>
    <property type="match status" value="1"/>
</dbReference>
<keyword evidence="4" id="KW-1185">Reference proteome</keyword>
<evidence type="ECO:0000256" key="1">
    <source>
        <dbReference type="SAM" id="MobiDB-lite"/>
    </source>
</evidence>
<feature type="domain" description="Oxidoreductase molybdopterin-binding" evidence="2">
    <location>
        <begin position="71"/>
        <end position="213"/>
    </location>
</feature>
<dbReference type="InterPro" id="IPR036374">
    <property type="entry name" value="OxRdtase_Mopterin-bd_sf"/>
</dbReference>
<dbReference type="SUPFAM" id="SSF56524">
    <property type="entry name" value="Oxidoreductase molybdopterin-binding domain"/>
    <property type="match status" value="1"/>
</dbReference>
<name>A0ABM9HDV5_9BACT</name>
<dbReference type="RefSeq" id="WP_282011297.1">
    <property type="nucleotide sequence ID" value="NZ_OX336137.1"/>
</dbReference>
<sequence length="231" mass="27113">MEFPTPDPKSKRIRTREAMIQYQKARQEGKEWTGEVPMGEGPLNRDGMPKTPPGQSVTDRWPVLDLGFQPEIPLENWSLTLSGLLDYPASFSWEEFNKFPQVEDVSDFHCVTSWSRLDNRWKGVRFSDLANHCRVQKEVRYVYIKAYDGYSTNLPIEEAMKYDVLLVHTWEGMPLSKEHGGPVRMITPQLYAWKGAKWIGEIIFREDDELGFWEQRGYSNSANPWLEERYW</sequence>
<evidence type="ECO:0000259" key="2">
    <source>
        <dbReference type="Pfam" id="PF00174"/>
    </source>
</evidence>
<proteinExistence type="predicted"/>
<organism evidence="3 4">
    <name type="scientific">Nitrospina watsonii</name>
    <dbReference type="NCBI Taxonomy" id="1323948"/>
    <lineage>
        <taxon>Bacteria</taxon>
        <taxon>Pseudomonadati</taxon>
        <taxon>Nitrospinota/Tectimicrobiota group</taxon>
        <taxon>Nitrospinota</taxon>
        <taxon>Nitrospinia</taxon>
        <taxon>Nitrospinales</taxon>
        <taxon>Nitrospinaceae</taxon>
        <taxon>Nitrospina</taxon>
    </lineage>
</organism>
<keyword evidence="3" id="KW-0560">Oxidoreductase</keyword>
<dbReference type="PANTHER" id="PTHR43032:SF4">
    <property type="entry name" value="OXIDOREDUCTASE MOLYBDOPTERIN-BINDING DOMAIN-CONTAINING PROTEIN"/>
    <property type="match status" value="1"/>
</dbReference>
<evidence type="ECO:0000313" key="4">
    <source>
        <dbReference type="Proteomes" id="UP001157733"/>
    </source>
</evidence>
<dbReference type="Gene3D" id="3.90.420.10">
    <property type="entry name" value="Oxidoreductase, molybdopterin-binding domain"/>
    <property type="match status" value="1"/>
</dbReference>
<dbReference type="Pfam" id="PF00174">
    <property type="entry name" value="Oxidored_molyb"/>
    <property type="match status" value="1"/>
</dbReference>